<dbReference type="Proteomes" id="UP000183832">
    <property type="component" value="Unassembled WGS sequence"/>
</dbReference>
<accession>A0A1J1IYQ6</accession>
<dbReference type="AlphaFoldDB" id="A0A1J1IYQ6"/>
<dbReference type="EMBL" id="CVRI01000064">
    <property type="protein sequence ID" value="CRL05224.1"/>
    <property type="molecule type" value="Genomic_DNA"/>
</dbReference>
<sequence>MKAIVRSSTCAIGENLLNLPVLKAQFMDQM</sequence>
<organism evidence="1 2">
    <name type="scientific">Clunio marinus</name>
    <dbReference type="NCBI Taxonomy" id="568069"/>
    <lineage>
        <taxon>Eukaryota</taxon>
        <taxon>Metazoa</taxon>
        <taxon>Ecdysozoa</taxon>
        <taxon>Arthropoda</taxon>
        <taxon>Hexapoda</taxon>
        <taxon>Insecta</taxon>
        <taxon>Pterygota</taxon>
        <taxon>Neoptera</taxon>
        <taxon>Endopterygota</taxon>
        <taxon>Diptera</taxon>
        <taxon>Nematocera</taxon>
        <taxon>Chironomoidea</taxon>
        <taxon>Chironomidae</taxon>
        <taxon>Clunio</taxon>
    </lineage>
</organism>
<proteinExistence type="predicted"/>
<reference evidence="1 2" key="1">
    <citation type="submission" date="2015-04" db="EMBL/GenBank/DDBJ databases">
        <authorList>
            <person name="Syromyatnikov M.Y."/>
            <person name="Popov V.N."/>
        </authorList>
    </citation>
    <scope>NUCLEOTIDE SEQUENCE [LARGE SCALE GENOMIC DNA]</scope>
</reference>
<protein>
    <submittedName>
        <fullName evidence="1">CLUMA_CG018017, isoform A</fullName>
    </submittedName>
</protein>
<evidence type="ECO:0000313" key="1">
    <source>
        <dbReference type="EMBL" id="CRL05224.1"/>
    </source>
</evidence>
<gene>
    <name evidence="1" type="ORF">CLUMA_CG018017</name>
</gene>
<keyword evidence="2" id="KW-1185">Reference proteome</keyword>
<evidence type="ECO:0000313" key="2">
    <source>
        <dbReference type="Proteomes" id="UP000183832"/>
    </source>
</evidence>
<name>A0A1J1IYQ6_9DIPT</name>